<dbReference type="EMBL" id="CP121687">
    <property type="protein sequence ID" value="WZL70014.1"/>
    <property type="molecule type" value="Genomic_DNA"/>
</dbReference>
<gene>
    <name evidence="2" type="ORF">QBE51_00345</name>
</gene>
<accession>A0ABZ2Y5W8</accession>
<keyword evidence="1" id="KW-0472">Membrane</keyword>
<dbReference type="RefSeq" id="WP_341876978.1">
    <property type="nucleotide sequence ID" value="NZ_CP121687.1"/>
</dbReference>
<keyword evidence="3" id="KW-1185">Reference proteome</keyword>
<evidence type="ECO:0000256" key="1">
    <source>
        <dbReference type="SAM" id="Phobius"/>
    </source>
</evidence>
<evidence type="ECO:0000313" key="3">
    <source>
        <dbReference type="Proteomes" id="UP001486565"/>
    </source>
</evidence>
<sequence length="44" mass="5100">MIDNFMLSLEIMWKGMAGIFFIIILITLIVMLLTKIPSQEKDNN</sequence>
<keyword evidence="1" id="KW-1133">Transmembrane helix</keyword>
<keyword evidence="1" id="KW-0812">Transmembrane</keyword>
<dbReference type="Proteomes" id="UP001486565">
    <property type="component" value="Chromosome"/>
</dbReference>
<proteinExistence type="predicted"/>
<evidence type="ECO:0000313" key="2">
    <source>
        <dbReference type="EMBL" id="WZL70014.1"/>
    </source>
</evidence>
<organism evidence="2 3">
    <name type="scientific">Defluviitalea saccharophila</name>
    <dbReference type="NCBI Taxonomy" id="879970"/>
    <lineage>
        <taxon>Bacteria</taxon>
        <taxon>Bacillati</taxon>
        <taxon>Bacillota</taxon>
        <taxon>Clostridia</taxon>
        <taxon>Lachnospirales</taxon>
        <taxon>Defluviitaleaceae</taxon>
        <taxon>Defluviitalea</taxon>
    </lineage>
</organism>
<name>A0ABZ2Y5W8_9FIRM</name>
<feature type="transmembrane region" description="Helical" evidence="1">
    <location>
        <begin position="12"/>
        <end position="33"/>
    </location>
</feature>
<reference evidence="2 3" key="1">
    <citation type="submission" date="2023-03" db="EMBL/GenBank/DDBJ databases">
        <title>Novel Species.</title>
        <authorList>
            <person name="Ma S."/>
        </authorList>
    </citation>
    <scope>NUCLEOTIDE SEQUENCE [LARGE SCALE GENOMIC DNA]</scope>
    <source>
        <strain evidence="2 3">LIND6LT2</strain>
    </source>
</reference>
<protein>
    <submittedName>
        <fullName evidence="2">Uncharacterized protein</fullName>
    </submittedName>
</protein>